<dbReference type="Proteomes" id="UP000007305">
    <property type="component" value="Unassembled WGS sequence"/>
</dbReference>
<dbReference type="InParanoid" id="A0A804RVQ2"/>
<accession>A0A804RVQ2</accession>
<keyword evidence="2" id="KW-1185">Reference proteome</keyword>
<evidence type="ECO:0000313" key="2">
    <source>
        <dbReference type="Proteomes" id="UP000007305"/>
    </source>
</evidence>
<dbReference type="AlphaFoldDB" id="A0A804RVQ2"/>
<evidence type="ECO:0000313" key="1">
    <source>
        <dbReference type="EnsemblPlants" id="Zm00001eb442470_P001"/>
    </source>
</evidence>
<dbReference type="Gramene" id="Zm00001eb442470_T001">
    <property type="protein sequence ID" value="Zm00001eb442470_P001"/>
    <property type="gene ID" value="Zm00001eb442470"/>
</dbReference>
<proteinExistence type="predicted"/>
<protein>
    <submittedName>
        <fullName evidence="1">Uncharacterized protein</fullName>
    </submittedName>
</protein>
<dbReference type="EnsemblPlants" id="Zm00001eb442470_T001">
    <property type="protein sequence ID" value="Zm00001eb442470_P001"/>
    <property type="gene ID" value="Zm00001eb442470"/>
</dbReference>
<reference evidence="1" key="1">
    <citation type="submission" date="2021-05" db="UniProtKB">
        <authorList>
            <consortium name="EnsemblPlants"/>
        </authorList>
    </citation>
    <scope>IDENTIFICATION</scope>
    <source>
        <strain evidence="1">cv. B73</strain>
    </source>
</reference>
<name>A0A804RVQ2_MAIZE</name>
<organism evidence="1 2">
    <name type="scientific">Zea mays</name>
    <name type="common">Maize</name>
    <dbReference type="NCBI Taxonomy" id="4577"/>
    <lineage>
        <taxon>Eukaryota</taxon>
        <taxon>Viridiplantae</taxon>
        <taxon>Streptophyta</taxon>
        <taxon>Embryophyta</taxon>
        <taxon>Tracheophyta</taxon>
        <taxon>Spermatophyta</taxon>
        <taxon>Magnoliopsida</taxon>
        <taxon>Liliopsida</taxon>
        <taxon>Poales</taxon>
        <taxon>Poaceae</taxon>
        <taxon>PACMAD clade</taxon>
        <taxon>Panicoideae</taxon>
        <taxon>Andropogonodae</taxon>
        <taxon>Andropogoneae</taxon>
        <taxon>Tripsacinae</taxon>
        <taxon>Zea</taxon>
    </lineage>
</organism>
<sequence length="126" mass="14072">MLAILVITKGICFLSFEDTKSRATFDNNMCHDVVLVMCLFDACEDIVSSIRVVVEVDRSVCISVHSGTNFIQVCFQNVGNANENLYFVSKSSFFFHLAVHWAIGRYCESWAVYVASPKESPLGFNG</sequence>